<evidence type="ECO:0000313" key="1">
    <source>
        <dbReference type="EMBL" id="PGH03919.1"/>
    </source>
</evidence>
<evidence type="ECO:0008006" key="3">
    <source>
        <dbReference type="Google" id="ProtNLM"/>
    </source>
</evidence>
<reference evidence="1 2" key="1">
    <citation type="submission" date="2017-10" db="EMBL/GenBank/DDBJ databases">
        <title>Comparative genomics in systemic dimorphic fungi from Ajellomycetaceae.</title>
        <authorList>
            <person name="Munoz J.F."/>
            <person name="Mcewen J.G."/>
            <person name="Clay O.K."/>
            <person name="Cuomo C.A."/>
        </authorList>
    </citation>
    <scope>NUCLEOTIDE SEQUENCE [LARGE SCALE GENOMIC DNA]</scope>
    <source>
        <strain evidence="1 2">UAMH130</strain>
    </source>
</reference>
<dbReference type="AlphaFoldDB" id="A0A2B7X4V5"/>
<protein>
    <recommendedName>
        <fullName evidence="3">Reverse transcriptase RNase H-like domain-containing protein</fullName>
    </recommendedName>
</protein>
<name>A0A2B7X4V5_9EURO</name>
<proteinExistence type="predicted"/>
<accession>A0A2B7X4V5</accession>
<dbReference type="EMBL" id="PDNC01000043">
    <property type="protein sequence ID" value="PGH03919.1"/>
    <property type="molecule type" value="Genomic_DNA"/>
</dbReference>
<sequence length="98" mass="10792">MSFFVNAAERRYWATELECLGDLVTDHVALVSALQSPATGHRSNRLANCALLLSSYLPRMTIRYRKGAAHANVDALSRLRNLADDSYTPRSDVGEGVP</sequence>
<dbReference type="Proteomes" id="UP000224080">
    <property type="component" value="Unassembled WGS sequence"/>
</dbReference>
<organism evidence="1 2">
    <name type="scientific">Blastomyces parvus</name>
    <dbReference type="NCBI Taxonomy" id="2060905"/>
    <lineage>
        <taxon>Eukaryota</taxon>
        <taxon>Fungi</taxon>
        <taxon>Dikarya</taxon>
        <taxon>Ascomycota</taxon>
        <taxon>Pezizomycotina</taxon>
        <taxon>Eurotiomycetes</taxon>
        <taxon>Eurotiomycetidae</taxon>
        <taxon>Onygenales</taxon>
        <taxon>Ajellomycetaceae</taxon>
        <taxon>Blastomyces</taxon>
    </lineage>
</organism>
<keyword evidence="2" id="KW-1185">Reference proteome</keyword>
<dbReference type="OrthoDB" id="6484178at2759"/>
<gene>
    <name evidence="1" type="ORF">GX51_03755</name>
</gene>
<evidence type="ECO:0000313" key="2">
    <source>
        <dbReference type="Proteomes" id="UP000224080"/>
    </source>
</evidence>
<comment type="caution">
    <text evidence="1">The sequence shown here is derived from an EMBL/GenBank/DDBJ whole genome shotgun (WGS) entry which is preliminary data.</text>
</comment>